<gene>
    <name evidence="1" type="ORF">DNJ73_09515</name>
</gene>
<dbReference type="AlphaFoldDB" id="A0A318QW98"/>
<sequence>MSSVLPKDSISRFMNWFNNLGKDKPLVNRANGSPDIFSKFMNRISN</sequence>
<accession>A0A318QW98</accession>
<dbReference type="OrthoDB" id="561223at2"/>
<evidence type="ECO:0000313" key="1">
    <source>
        <dbReference type="EMBL" id="PYE00335.1"/>
    </source>
</evidence>
<name>A0A318QW98_PROMR</name>
<organism evidence="1 2">
    <name type="scientific">Prochlorococcus marinus XMU1408</name>
    <dbReference type="NCBI Taxonomy" id="2213228"/>
    <lineage>
        <taxon>Bacteria</taxon>
        <taxon>Bacillati</taxon>
        <taxon>Cyanobacteriota</taxon>
        <taxon>Cyanophyceae</taxon>
        <taxon>Synechococcales</taxon>
        <taxon>Prochlorococcaceae</taxon>
        <taxon>Prochlorococcus</taxon>
    </lineage>
</organism>
<proteinExistence type="predicted"/>
<reference evidence="1 2" key="1">
    <citation type="journal article" date="2018" name="Appl. Environ. Microbiol.">
        <title>Genome rearrangement shapes Prochlorococcus ecological adaptation.</title>
        <authorList>
            <person name="Yan W."/>
            <person name="Wei S."/>
            <person name="Wang Q."/>
            <person name="Xiao X."/>
            <person name="Zeng Q."/>
            <person name="Jiao N."/>
            <person name="Zhang R."/>
        </authorList>
    </citation>
    <scope>NUCLEOTIDE SEQUENCE [LARGE SCALE GENOMIC DNA]</scope>
    <source>
        <strain evidence="1 2">XMU1408</strain>
    </source>
</reference>
<evidence type="ECO:0000313" key="2">
    <source>
        <dbReference type="Proteomes" id="UP000247807"/>
    </source>
</evidence>
<comment type="caution">
    <text evidence="1">The sequence shown here is derived from an EMBL/GenBank/DDBJ whole genome shotgun (WGS) entry which is preliminary data.</text>
</comment>
<dbReference type="Proteomes" id="UP000247807">
    <property type="component" value="Unassembled WGS sequence"/>
</dbReference>
<protein>
    <submittedName>
        <fullName evidence="1">Ferredoxin--nitrite reductase</fullName>
    </submittedName>
</protein>
<dbReference type="EMBL" id="QJUE01000007">
    <property type="protein sequence ID" value="PYE00335.1"/>
    <property type="molecule type" value="Genomic_DNA"/>
</dbReference>